<keyword evidence="2" id="KW-1185">Reference proteome</keyword>
<reference evidence="2" key="2">
    <citation type="submission" date="2017-12" db="EMBL/GenBank/DDBJ databases">
        <title>Genome sequence of the Bar-tailed Godwit (Limosa lapponica baueri).</title>
        <authorList>
            <person name="Lima N.C.B."/>
            <person name="Parody-Merino A.M."/>
            <person name="Battley P.F."/>
            <person name="Fidler A.E."/>
            <person name="Prosdocimi F."/>
        </authorList>
    </citation>
    <scope>NUCLEOTIDE SEQUENCE [LARGE SCALE GENOMIC DNA]</scope>
</reference>
<dbReference type="AlphaFoldDB" id="A0A2I0UCA4"/>
<proteinExistence type="predicted"/>
<dbReference type="PANTHER" id="PTHR33332">
    <property type="entry name" value="REVERSE TRANSCRIPTASE DOMAIN-CONTAINING PROTEIN"/>
    <property type="match status" value="1"/>
</dbReference>
<sequence length="261" mass="28711">MNAYFASVFTAKAGPQESQTPEAREKVWKKEDFPLTEEDQVLENRRGACRLEESQCQSSLQKGQEGGPRKLQACQPYLHPWKGDGTAILDVTSKNVEEKVIGNGHMDSPRGNQGSVLGLVLFNIFISDPGEGTECTLSKFADDTKLGGMADAPESCAGVQRDLERLEHWVERNLMKFNKGKCRVLHLGRDNAVPQYRLGVDLLDSSCAESNLGVLMDNKLTMMQQCALVAKNANGLLGCIKKTVASRLREVIVLLCSALVR</sequence>
<dbReference type="Proteomes" id="UP000233556">
    <property type="component" value="Unassembled WGS sequence"/>
</dbReference>
<keyword evidence="1" id="KW-0808">Transferase</keyword>
<reference evidence="2" key="1">
    <citation type="submission" date="2017-11" db="EMBL/GenBank/DDBJ databases">
        <authorList>
            <person name="Lima N.C."/>
            <person name="Parody-Merino A.M."/>
            <person name="Battley P.F."/>
            <person name="Fidler A.E."/>
            <person name="Prosdocimi F."/>
        </authorList>
    </citation>
    <scope>NUCLEOTIDE SEQUENCE [LARGE SCALE GENOMIC DNA]</scope>
</reference>
<gene>
    <name evidence="1" type="ORF">llap_6002</name>
</gene>
<keyword evidence="1" id="KW-0695">RNA-directed DNA polymerase</keyword>
<evidence type="ECO:0000313" key="1">
    <source>
        <dbReference type="EMBL" id="PKU43698.1"/>
    </source>
</evidence>
<protein>
    <submittedName>
        <fullName evidence="1">Rna-directed dna polymerase from mobile element jockey-like</fullName>
    </submittedName>
</protein>
<dbReference type="EMBL" id="KZ505878">
    <property type="protein sequence ID" value="PKU43698.1"/>
    <property type="molecule type" value="Genomic_DNA"/>
</dbReference>
<organism evidence="1 2">
    <name type="scientific">Limosa lapponica baueri</name>
    <dbReference type="NCBI Taxonomy" id="1758121"/>
    <lineage>
        <taxon>Eukaryota</taxon>
        <taxon>Metazoa</taxon>
        <taxon>Chordata</taxon>
        <taxon>Craniata</taxon>
        <taxon>Vertebrata</taxon>
        <taxon>Euteleostomi</taxon>
        <taxon>Archelosauria</taxon>
        <taxon>Archosauria</taxon>
        <taxon>Dinosauria</taxon>
        <taxon>Saurischia</taxon>
        <taxon>Theropoda</taxon>
        <taxon>Coelurosauria</taxon>
        <taxon>Aves</taxon>
        <taxon>Neognathae</taxon>
        <taxon>Neoaves</taxon>
        <taxon>Charadriiformes</taxon>
        <taxon>Scolopacidae</taxon>
        <taxon>Limosa</taxon>
    </lineage>
</organism>
<name>A0A2I0UCA4_LIMLA</name>
<dbReference type="GO" id="GO:0003964">
    <property type="term" value="F:RNA-directed DNA polymerase activity"/>
    <property type="evidence" value="ECO:0007669"/>
    <property type="project" value="UniProtKB-KW"/>
</dbReference>
<accession>A0A2I0UCA4</accession>
<evidence type="ECO:0000313" key="2">
    <source>
        <dbReference type="Proteomes" id="UP000233556"/>
    </source>
</evidence>
<keyword evidence="1" id="KW-0548">Nucleotidyltransferase</keyword>